<evidence type="ECO:0000256" key="1">
    <source>
        <dbReference type="SAM" id="MobiDB-lite"/>
    </source>
</evidence>
<feature type="region of interest" description="Disordered" evidence="1">
    <location>
        <begin position="16"/>
        <end position="37"/>
    </location>
</feature>
<dbReference type="Proteomes" id="UP000187203">
    <property type="component" value="Unassembled WGS sequence"/>
</dbReference>
<feature type="compositionally biased region" description="Polar residues" evidence="1">
    <location>
        <begin position="21"/>
        <end position="37"/>
    </location>
</feature>
<evidence type="ECO:0000313" key="2">
    <source>
        <dbReference type="EMBL" id="OMO98583.1"/>
    </source>
</evidence>
<dbReference type="EMBL" id="AWUE01015316">
    <property type="protein sequence ID" value="OMO98583.1"/>
    <property type="molecule type" value="Genomic_DNA"/>
</dbReference>
<protein>
    <submittedName>
        <fullName evidence="2">Uncharacterized protein</fullName>
    </submittedName>
</protein>
<proteinExistence type="predicted"/>
<name>A0A1R3JUM4_9ROSI</name>
<evidence type="ECO:0000313" key="3">
    <source>
        <dbReference type="Proteomes" id="UP000187203"/>
    </source>
</evidence>
<comment type="caution">
    <text evidence="2">The sequence shown here is derived from an EMBL/GenBank/DDBJ whole genome shotgun (WGS) entry which is preliminary data.</text>
</comment>
<gene>
    <name evidence="2" type="ORF">COLO4_13800</name>
</gene>
<reference evidence="3" key="1">
    <citation type="submission" date="2013-09" db="EMBL/GenBank/DDBJ databases">
        <title>Corchorus olitorius genome sequencing.</title>
        <authorList>
            <person name="Alam M."/>
            <person name="Haque M.S."/>
            <person name="Islam M.S."/>
            <person name="Emdad E.M."/>
            <person name="Islam M.M."/>
            <person name="Ahmed B."/>
            <person name="Halim A."/>
            <person name="Hossen Q.M.M."/>
            <person name="Hossain M.Z."/>
            <person name="Ahmed R."/>
            <person name="Khan M.M."/>
            <person name="Islam R."/>
            <person name="Rashid M.M."/>
            <person name="Khan S.A."/>
            <person name="Rahman M.S."/>
            <person name="Alam M."/>
            <person name="Yahiya A.S."/>
            <person name="Khan M.S."/>
            <person name="Azam M.S."/>
            <person name="Haque T."/>
            <person name="Lashkar M.Z.H."/>
            <person name="Akhand A.I."/>
            <person name="Morshed G."/>
            <person name="Roy S."/>
            <person name="Uddin K.S."/>
            <person name="Rabeya T."/>
            <person name="Hossain A.S."/>
            <person name="Chowdhury A."/>
            <person name="Snigdha A.R."/>
            <person name="Mortoza M.S."/>
            <person name="Matin S.A."/>
            <person name="Hoque S.M.E."/>
            <person name="Islam M.K."/>
            <person name="Roy D.K."/>
            <person name="Haider R."/>
            <person name="Moosa M.M."/>
            <person name="Elias S.M."/>
            <person name="Hasan A.M."/>
            <person name="Jahan S."/>
            <person name="Shafiuddin M."/>
            <person name="Mahmood N."/>
            <person name="Shommy N.S."/>
        </authorList>
    </citation>
    <scope>NUCLEOTIDE SEQUENCE [LARGE SCALE GENOMIC DNA]</scope>
    <source>
        <strain evidence="3">cv. O-4</strain>
    </source>
</reference>
<keyword evidence="3" id="KW-1185">Reference proteome</keyword>
<dbReference type="AlphaFoldDB" id="A0A1R3JUM4"/>
<sequence length="37" mass="3990">MVSTVTRTLIARIPVIPPPNRLQTPGSYSTRLPSATP</sequence>
<accession>A0A1R3JUM4</accession>
<organism evidence="2 3">
    <name type="scientific">Corchorus olitorius</name>
    <dbReference type="NCBI Taxonomy" id="93759"/>
    <lineage>
        <taxon>Eukaryota</taxon>
        <taxon>Viridiplantae</taxon>
        <taxon>Streptophyta</taxon>
        <taxon>Embryophyta</taxon>
        <taxon>Tracheophyta</taxon>
        <taxon>Spermatophyta</taxon>
        <taxon>Magnoliopsida</taxon>
        <taxon>eudicotyledons</taxon>
        <taxon>Gunneridae</taxon>
        <taxon>Pentapetalae</taxon>
        <taxon>rosids</taxon>
        <taxon>malvids</taxon>
        <taxon>Malvales</taxon>
        <taxon>Malvaceae</taxon>
        <taxon>Grewioideae</taxon>
        <taxon>Apeibeae</taxon>
        <taxon>Corchorus</taxon>
    </lineage>
</organism>